<accession>A0ABT3ZPD5</accession>
<reference evidence="4" key="1">
    <citation type="submission" date="2022-11" db="EMBL/GenBank/DDBJ databases">
        <title>Robbsia betulipollinis sp. nov., isolated from pollen of birch (Betula pendula).</title>
        <authorList>
            <person name="Shi H."/>
            <person name="Ambika Manirajan B."/>
            <person name="Ratering S."/>
            <person name="Geissler-Plaum R."/>
            <person name="Schnell S."/>
        </authorList>
    </citation>
    <scope>NUCLEOTIDE SEQUENCE</scope>
    <source>
        <strain evidence="4">Bb-Pol-6</strain>
    </source>
</reference>
<dbReference type="RefSeq" id="WP_267847514.1">
    <property type="nucleotide sequence ID" value="NZ_JAPMXC010000001.1"/>
</dbReference>
<dbReference type="EC" id="2.7.7.7" evidence="1"/>
<evidence type="ECO:0000313" key="5">
    <source>
        <dbReference type="Proteomes" id="UP001082899"/>
    </source>
</evidence>
<evidence type="ECO:0000256" key="1">
    <source>
        <dbReference type="ARBA" id="ARBA00012417"/>
    </source>
</evidence>
<dbReference type="InterPro" id="IPR047296">
    <property type="entry name" value="GIY-YIG_UvrC_Cho"/>
</dbReference>
<dbReference type="GO" id="GO:0004527">
    <property type="term" value="F:exonuclease activity"/>
    <property type="evidence" value="ECO:0007669"/>
    <property type="project" value="UniProtKB-KW"/>
</dbReference>
<keyword evidence="4" id="KW-0269">Exonuclease</keyword>
<dbReference type="PANTHER" id="PTHR30231">
    <property type="entry name" value="DNA POLYMERASE III SUBUNIT EPSILON"/>
    <property type="match status" value="1"/>
</dbReference>
<evidence type="ECO:0000256" key="2">
    <source>
        <dbReference type="ARBA" id="ARBA00049244"/>
    </source>
</evidence>
<dbReference type="PROSITE" id="PS50164">
    <property type="entry name" value="GIY_YIG"/>
    <property type="match status" value="1"/>
</dbReference>
<dbReference type="SMART" id="SM00465">
    <property type="entry name" value="GIYc"/>
    <property type="match status" value="1"/>
</dbReference>
<evidence type="ECO:0000259" key="3">
    <source>
        <dbReference type="PROSITE" id="PS50164"/>
    </source>
</evidence>
<feature type="domain" description="GIY-YIG" evidence="3">
    <location>
        <begin position="233"/>
        <end position="311"/>
    </location>
</feature>
<dbReference type="SMART" id="SM00479">
    <property type="entry name" value="EXOIII"/>
    <property type="match status" value="1"/>
</dbReference>
<dbReference type="CDD" id="cd10434">
    <property type="entry name" value="GIY-YIG_UvrC_Cho"/>
    <property type="match status" value="1"/>
</dbReference>
<comment type="caution">
    <text evidence="4">The sequence shown here is derived from an EMBL/GenBank/DDBJ whole genome shotgun (WGS) entry which is preliminary data.</text>
</comment>
<sequence length="567" mass="61243">MKVAHSRVDAPASAAPIDAASPATGAFDVPALLARLDRPMVFVDLETTGSDPLKDRITEIGLVEVGPEGLREWTMMVDPGQPIPPFIEQLTGISNAMVRGQPSFASLAPALAAQLEGKLFIAHNARFDYGFLKSEFKRAGLRFRADVLCTVRLSRTLFPTARKHGLDALIERFALVPRGRHRALADADLLWQFWQHLHRQHPFATIDAAARTLIRRASLPAALDEDALDSLPALPGVYVFYGAQGLPLFVGKGADLRKSVGAHFSADHRQSNDQPLSSAVRRIEHRVAAGETGAALVEAQLVKALAPPHNRVLRRRSTPCSWYFPPEASVPRLAWPHERDFGRTEDLFGIFDSRAKAESRLRKLARENGVYPAALGLEKDAPAWEAGELADDAADDVSSAEAAGAQAARLREALAPLRIACWPHDGPIAFAERHRTGLTQWHVVDNWSYLGSSEDPRALPGLAAATPVPLFDRDTYAILRRAFRDPTLDVLPLRVARALELVAPPAPAAPTVEPDADAAPAVLSRTGPAAPAATRARVSGAARDDRQLLIDFDAAPGDPATAGAREA</sequence>
<dbReference type="InterPro" id="IPR000305">
    <property type="entry name" value="GIY-YIG_endonuc"/>
</dbReference>
<dbReference type="EMBL" id="JAPMXC010000001">
    <property type="protein sequence ID" value="MCY0387800.1"/>
    <property type="molecule type" value="Genomic_DNA"/>
</dbReference>
<dbReference type="Proteomes" id="UP001082899">
    <property type="component" value="Unassembled WGS sequence"/>
</dbReference>
<dbReference type="Gene3D" id="3.30.420.10">
    <property type="entry name" value="Ribonuclease H-like superfamily/Ribonuclease H"/>
    <property type="match status" value="1"/>
</dbReference>
<dbReference type="InterPro" id="IPR036397">
    <property type="entry name" value="RNaseH_sf"/>
</dbReference>
<protein>
    <recommendedName>
        <fullName evidence="1">DNA-directed DNA polymerase</fullName>
        <ecNumber evidence="1">2.7.7.7</ecNumber>
    </recommendedName>
</protein>
<dbReference type="PANTHER" id="PTHR30231:SF37">
    <property type="entry name" value="EXODEOXYRIBONUCLEASE 10"/>
    <property type="match status" value="1"/>
</dbReference>
<evidence type="ECO:0000313" key="4">
    <source>
        <dbReference type="EMBL" id="MCY0387800.1"/>
    </source>
</evidence>
<dbReference type="Pfam" id="PF00929">
    <property type="entry name" value="RNase_T"/>
    <property type="match status" value="1"/>
</dbReference>
<dbReference type="SUPFAM" id="SSF53098">
    <property type="entry name" value="Ribonuclease H-like"/>
    <property type="match status" value="1"/>
</dbReference>
<dbReference type="NCBIfam" id="TIGR00573">
    <property type="entry name" value="dnaq"/>
    <property type="match status" value="1"/>
</dbReference>
<dbReference type="Gene3D" id="3.40.1440.10">
    <property type="entry name" value="GIY-YIG endonuclease"/>
    <property type="match status" value="1"/>
</dbReference>
<gene>
    <name evidence="4" type="ORF">OVY01_11250</name>
</gene>
<organism evidence="4 5">
    <name type="scientific">Robbsia betulipollinis</name>
    <dbReference type="NCBI Taxonomy" id="2981849"/>
    <lineage>
        <taxon>Bacteria</taxon>
        <taxon>Pseudomonadati</taxon>
        <taxon>Pseudomonadota</taxon>
        <taxon>Betaproteobacteria</taxon>
        <taxon>Burkholderiales</taxon>
        <taxon>Burkholderiaceae</taxon>
        <taxon>Robbsia</taxon>
    </lineage>
</organism>
<keyword evidence="5" id="KW-1185">Reference proteome</keyword>
<name>A0ABT3ZPD5_9BURK</name>
<proteinExistence type="predicted"/>
<keyword evidence="4" id="KW-0540">Nuclease</keyword>
<dbReference type="InterPro" id="IPR012337">
    <property type="entry name" value="RNaseH-like_sf"/>
</dbReference>
<dbReference type="InterPro" id="IPR035901">
    <property type="entry name" value="GIY-YIG_endonuc_sf"/>
</dbReference>
<comment type="catalytic activity">
    <reaction evidence="2">
        <text>DNA(n) + a 2'-deoxyribonucleoside 5'-triphosphate = DNA(n+1) + diphosphate</text>
        <dbReference type="Rhea" id="RHEA:22508"/>
        <dbReference type="Rhea" id="RHEA-COMP:17339"/>
        <dbReference type="Rhea" id="RHEA-COMP:17340"/>
        <dbReference type="ChEBI" id="CHEBI:33019"/>
        <dbReference type="ChEBI" id="CHEBI:61560"/>
        <dbReference type="ChEBI" id="CHEBI:173112"/>
        <dbReference type="EC" id="2.7.7.7"/>
    </reaction>
</comment>
<dbReference type="SUPFAM" id="SSF82771">
    <property type="entry name" value="GIY-YIG endonuclease"/>
    <property type="match status" value="1"/>
</dbReference>
<keyword evidence="4" id="KW-0378">Hydrolase</keyword>
<dbReference type="InterPro" id="IPR006054">
    <property type="entry name" value="DnaQ"/>
</dbReference>
<dbReference type="InterPro" id="IPR013520">
    <property type="entry name" value="Ribonucl_H"/>
</dbReference>
<dbReference type="CDD" id="cd06127">
    <property type="entry name" value="DEDDh"/>
    <property type="match status" value="1"/>
</dbReference>